<evidence type="ECO:0000256" key="1">
    <source>
        <dbReference type="SAM" id="MobiDB-lite"/>
    </source>
</evidence>
<reference evidence="2 3" key="1">
    <citation type="submission" date="2018-04" db="EMBL/GenBank/DDBJ databases">
        <title>Genomic Encyclopedia of Archaeal and Bacterial Type Strains, Phase II (KMG-II): from individual species to whole genera.</title>
        <authorList>
            <person name="Goeker M."/>
        </authorList>
    </citation>
    <scope>NUCLEOTIDE SEQUENCE [LARGE SCALE GENOMIC DNA]</scope>
    <source>
        <strain evidence="2 3">DSM 19783</strain>
    </source>
</reference>
<comment type="caution">
    <text evidence="2">The sequence shown here is derived from an EMBL/GenBank/DDBJ whole genome shotgun (WGS) entry which is preliminary data.</text>
</comment>
<name>A0A8E2VK81_9RHOB</name>
<dbReference type="EMBL" id="QAYC01000010">
    <property type="protein sequence ID" value="PTW47035.1"/>
    <property type="molecule type" value="Genomic_DNA"/>
</dbReference>
<sequence length="203" mass="22229">MSDSWEILPESGLGPLRFGMSEAEARPIAQPLYGEIEAEGPAGLQSNDEVYRVLLETMGEEAAREAIGTLEKSGVDLQPSRRINFVSGLMLDFVEDGLDSIMCHSAAFPLHVGNKPFFGVDPLPAPRQLQQLNGEPPFVKGPDCYFSNIEVTAFECLLLMPGVGFRATREGTEEAGQKTIGWQRKQRTPPEDLTGHVRLDLAT</sequence>
<proteinExistence type="predicted"/>
<evidence type="ECO:0000313" key="2">
    <source>
        <dbReference type="EMBL" id="PTW47035.1"/>
    </source>
</evidence>
<dbReference type="Proteomes" id="UP000244037">
    <property type="component" value="Unassembled WGS sequence"/>
</dbReference>
<dbReference type="RefSeq" id="WP_108027666.1">
    <property type="nucleotide sequence ID" value="NZ_QAYC01000010.1"/>
</dbReference>
<accession>A0A8E2VK81</accession>
<protein>
    <submittedName>
        <fullName evidence="2">Uncharacterized protein</fullName>
    </submittedName>
</protein>
<keyword evidence="3" id="KW-1185">Reference proteome</keyword>
<evidence type="ECO:0000313" key="3">
    <source>
        <dbReference type="Proteomes" id="UP000244037"/>
    </source>
</evidence>
<organism evidence="2 3">
    <name type="scientific">Rhodovulum kholense</name>
    <dbReference type="NCBI Taxonomy" id="453584"/>
    <lineage>
        <taxon>Bacteria</taxon>
        <taxon>Pseudomonadati</taxon>
        <taxon>Pseudomonadota</taxon>
        <taxon>Alphaproteobacteria</taxon>
        <taxon>Rhodobacterales</taxon>
        <taxon>Paracoccaceae</taxon>
        <taxon>Rhodovulum</taxon>
    </lineage>
</organism>
<gene>
    <name evidence="2" type="ORF">C8N38_1102</name>
</gene>
<feature type="region of interest" description="Disordered" evidence="1">
    <location>
        <begin position="170"/>
        <end position="194"/>
    </location>
</feature>
<dbReference type="AlphaFoldDB" id="A0A8E2VK81"/>
<dbReference type="OrthoDB" id="7991726at2"/>